<evidence type="ECO:0000256" key="7">
    <source>
        <dbReference type="ARBA" id="ARBA00022795"/>
    </source>
</evidence>
<evidence type="ECO:0000313" key="12">
    <source>
        <dbReference type="EMBL" id="AEE96054.1"/>
    </source>
</evidence>
<dbReference type="GO" id="GO:0005886">
    <property type="term" value="C:plasma membrane"/>
    <property type="evidence" value="ECO:0007669"/>
    <property type="project" value="UniProtKB-SubCell"/>
</dbReference>
<dbReference type="Gene3D" id="1.10.287.1700">
    <property type="match status" value="1"/>
</dbReference>
<dbReference type="GO" id="GO:0006935">
    <property type="term" value="P:chemotaxis"/>
    <property type="evidence" value="ECO:0007669"/>
    <property type="project" value="UniProtKB-KW"/>
</dbReference>
<sequence length="150" mass="18062">MKRFSFRLQSVLNYRGQLEKDLEDRLALKNKELLEQRDKVDILKRYNDWACDELESNLQVGCDANTARTYGDYIKRLGMDIKDQQRRLAELQYEADNIRAQLIKAAQDEKILSTLRDKYWQTYVREFYHEEEKVIDSVLSHKYFEEKENA</sequence>
<dbReference type="GO" id="GO:0071973">
    <property type="term" value="P:bacterial-type flagellum-dependent cell motility"/>
    <property type="evidence" value="ECO:0007669"/>
    <property type="project" value="InterPro"/>
</dbReference>
<dbReference type="KEGG" id="mas:Mahau_0856"/>
<evidence type="ECO:0000256" key="10">
    <source>
        <dbReference type="ARBA" id="ARBA00023225"/>
    </source>
</evidence>
<dbReference type="HOGENOM" id="CLU_139638_1_3_9"/>
<evidence type="ECO:0000256" key="4">
    <source>
        <dbReference type="ARBA" id="ARBA00022448"/>
    </source>
</evidence>
<dbReference type="GO" id="GO:0044781">
    <property type="term" value="P:bacterial-type flagellum organization"/>
    <property type="evidence" value="ECO:0007669"/>
    <property type="project" value="UniProtKB-KW"/>
</dbReference>
<dbReference type="NCBIfam" id="TIGR02473">
    <property type="entry name" value="flagell_FliJ"/>
    <property type="match status" value="1"/>
</dbReference>
<dbReference type="GO" id="GO:0009288">
    <property type="term" value="C:bacterial-type flagellum"/>
    <property type="evidence" value="ECO:0007669"/>
    <property type="project" value="InterPro"/>
</dbReference>
<evidence type="ECO:0000256" key="9">
    <source>
        <dbReference type="ARBA" id="ARBA00023136"/>
    </source>
</evidence>
<keyword evidence="4" id="KW-0813">Transport</keyword>
<accession>F4A1M0</accession>
<dbReference type="InterPro" id="IPR053716">
    <property type="entry name" value="Flag_assembly_chemotaxis_eff"/>
</dbReference>
<dbReference type="EMBL" id="CP002360">
    <property type="protein sequence ID" value="AEE96054.1"/>
    <property type="molecule type" value="Genomic_DNA"/>
</dbReference>
<keyword evidence="8" id="KW-0653">Protein transport</keyword>
<reference evidence="13" key="1">
    <citation type="submission" date="2010-11" db="EMBL/GenBank/DDBJ databases">
        <title>The complete genome of Mahella australiensis DSM 15567.</title>
        <authorList>
            <consortium name="US DOE Joint Genome Institute (JGI-PGF)"/>
            <person name="Lucas S."/>
            <person name="Copeland A."/>
            <person name="Lapidus A."/>
            <person name="Bruce D."/>
            <person name="Goodwin L."/>
            <person name="Pitluck S."/>
            <person name="Kyrpides N."/>
            <person name="Mavromatis K."/>
            <person name="Pagani I."/>
            <person name="Ivanova N."/>
            <person name="Teshima H."/>
            <person name="Brettin T."/>
            <person name="Detter J.C."/>
            <person name="Han C."/>
            <person name="Tapia R."/>
            <person name="Land M."/>
            <person name="Hauser L."/>
            <person name="Markowitz V."/>
            <person name="Cheng J.-F."/>
            <person name="Hugenholtz P."/>
            <person name="Woyke T."/>
            <person name="Wu D."/>
            <person name="Spring S."/>
            <person name="Pukall R."/>
            <person name="Steenblock K."/>
            <person name="Schneider S."/>
            <person name="Klenk H.-P."/>
            <person name="Eisen J.A."/>
        </authorList>
    </citation>
    <scope>NUCLEOTIDE SEQUENCE [LARGE SCALE GENOMIC DNA]</scope>
    <source>
        <strain evidence="13">DSM 15567 / CIP 107919 / 50-1 BON</strain>
    </source>
</reference>
<keyword evidence="12" id="KW-0282">Flagellum</keyword>
<keyword evidence="6" id="KW-0145">Chemotaxis</keyword>
<dbReference type="GO" id="GO:0015031">
    <property type="term" value="P:protein transport"/>
    <property type="evidence" value="ECO:0007669"/>
    <property type="project" value="UniProtKB-KW"/>
</dbReference>
<feature type="coiled-coil region" evidence="11">
    <location>
        <begin position="74"/>
        <end position="108"/>
    </location>
</feature>
<dbReference type="InterPro" id="IPR012823">
    <property type="entry name" value="Flagell_FliJ"/>
</dbReference>
<keyword evidence="13" id="KW-1185">Reference proteome</keyword>
<dbReference type="STRING" id="697281.Mahau_0856"/>
<dbReference type="Pfam" id="PF02050">
    <property type="entry name" value="FliJ"/>
    <property type="match status" value="1"/>
</dbReference>
<keyword evidence="5" id="KW-1003">Cell membrane</keyword>
<evidence type="ECO:0000256" key="8">
    <source>
        <dbReference type="ARBA" id="ARBA00022927"/>
    </source>
</evidence>
<keyword evidence="10" id="KW-1006">Bacterial flagellum protein export</keyword>
<evidence type="ECO:0000256" key="2">
    <source>
        <dbReference type="ARBA" id="ARBA00010004"/>
    </source>
</evidence>
<reference evidence="12 13" key="2">
    <citation type="journal article" date="2011" name="Stand. Genomic Sci.">
        <title>Complete genome sequence of Mahella australiensis type strain (50-1 BON).</title>
        <authorList>
            <person name="Sikorski J."/>
            <person name="Teshima H."/>
            <person name="Nolan M."/>
            <person name="Lucas S."/>
            <person name="Hammon N."/>
            <person name="Deshpande S."/>
            <person name="Cheng J.F."/>
            <person name="Pitluck S."/>
            <person name="Liolios K."/>
            <person name="Pagani I."/>
            <person name="Ivanova N."/>
            <person name="Huntemann M."/>
            <person name="Mavromatis K."/>
            <person name="Ovchinikova G."/>
            <person name="Pati A."/>
            <person name="Tapia R."/>
            <person name="Han C."/>
            <person name="Goodwin L."/>
            <person name="Chen A."/>
            <person name="Palaniappan K."/>
            <person name="Land M."/>
            <person name="Hauser L."/>
            <person name="Ngatchou-Djao O.D."/>
            <person name="Rohde M."/>
            <person name="Pukall R."/>
            <person name="Spring S."/>
            <person name="Abt B."/>
            <person name="Goker M."/>
            <person name="Detter J.C."/>
            <person name="Woyke T."/>
            <person name="Bristow J."/>
            <person name="Markowitz V."/>
            <person name="Hugenholtz P."/>
            <person name="Eisen J.A."/>
            <person name="Kyrpides N.C."/>
            <person name="Klenk H.P."/>
            <person name="Lapidus A."/>
        </authorList>
    </citation>
    <scope>NUCLEOTIDE SEQUENCE [LARGE SCALE GENOMIC DNA]</scope>
    <source>
        <strain evidence="13">DSM 15567 / CIP 107919 / 50-1 BON</strain>
    </source>
</reference>
<keyword evidence="12" id="KW-0969">Cilium</keyword>
<dbReference type="OrthoDB" id="1727315at2"/>
<dbReference type="eggNOG" id="COG2882">
    <property type="taxonomic scope" value="Bacteria"/>
</dbReference>
<protein>
    <recommendedName>
        <fullName evidence="3">Flagellar FliJ protein</fullName>
    </recommendedName>
</protein>
<proteinExistence type="inferred from homology"/>
<organism evidence="12 13">
    <name type="scientific">Mahella australiensis (strain DSM 15567 / CIP 107919 / 50-1 BON)</name>
    <dbReference type="NCBI Taxonomy" id="697281"/>
    <lineage>
        <taxon>Bacteria</taxon>
        <taxon>Bacillati</taxon>
        <taxon>Bacillota</taxon>
        <taxon>Clostridia</taxon>
        <taxon>Thermoanaerobacterales</taxon>
        <taxon>Thermoanaerobacterales Family IV. Incertae Sedis</taxon>
        <taxon>Mahella</taxon>
    </lineage>
</organism>
<keyword evidence="11" id="KW-0175">Coiled coil</keyword>
<evidence type="ECO:0000256" key="5">
    <source>
        <dbReference type="ARBA" id="ARBA00022475"/>
    </source>
</evidence>
<dbReference type="Proteomes" id="UP000008457">
    <property type="component" value="Chromosome"/>
</dbReference>
<name>F4A1M0_MAHA5</name>
<evidence type="ECO:0000256" key="6">
    <source>
        <dbReference type="ARBA" id="ARBA00022500"/>
    </source>
</evidence>
<evidence type="ECO:0000313" key="13">
    <source>
        <dbReference type="Proteomes" id="UP000008457"/>
    </source>
</evidence>
<evidence type="ECO:0000256" key="3">
    <source>
        <dbReference type="ARBA" id="ARBA00020392"/>
    </source>
</evidence>
<keyword evidence="12" id="KW-0966">Cell projection</keyword>
<comment type="subcellular location">
    <subcellularLocation>
        <location evidence="1">Cell membrane</location>
        <topology evidence="1">Peripheral membrane protein</topology>
        <orientation evidence="1">Cytoplasmic side</orientation>
    </subcellularLocation>
</comment>
<evidence type="ECO:0000256" key="11">
    <source>
        <dbReference type="SAM" id="Coils"/>
    </source>
</evidence>
<keyword evidence="9" id="KW-0472">Membrane</keyword>
<dbReference type="AlphaFoldDB" id="F4A1M0"/>
<comment type="similarity">
    <text evidence="2">Belongs to the FliJ family.</text>
</comment>
<keyword evidence="7" id="KW-1005">Bacterial flagellum biogenesis</keyword>
<evidence type="ECO:0000256" key="1">
    <source>
        <dbReference type="ARBA" id="ARBA00004413"/>
    </source>
</evidence>
<dbReference type="RefSeq" id="WP_013780484.1">
    <property type="nucleotide sequence ID" value="NC_015520.1"/>
</dbReference>
<gene>
    <name evidence="12" type="ordered locus">Mahau_0856</name>
</gene>